<proteinExistence type="predicted"/>
<evidence type="ECO:0000313" key="1">
    <source>
        <dbReference type="EMBL" id="RXN25963.1"/>
    </source>
</evidence>
<sequence length="124" mass="13038">MTGCEVGADETAEDYTLTIRLENQPSAPVDGSDSQPTAVIPLVMWLFVRCIISSAATNGCLYKNGQKGKGIIRGNAPAVQLQHHTNAAFADVSTSQLLIVPAIAASSVWRGDFTAVGSFSKCLP</sequence>
<comment type="caution">
    <text evidence="1">The sequence shown here is derived from an EMBL/GenBank/DDBJ whole genome shotgun (WGS) entry which is preliminary data.</text>
</comment>
<keyword evidence="2" id="KW-1185">Reference proteome</keyword>
<dbReference type="Proteomes" id="UP000290572">
    <property type="component" value="Unassembled WGS sequence"/>
</dbReference>
<protein>
    <submittedName>
        <fullName evidence="1">Uncharacterized protein</fullName>
    </submittedName>
</protein>
<dbReference type="AlphaFoldDB" id="A0A498N1G2"/>
<dbReference type="EMBL" id="QBIY01012255">
    <property type="protein sequence ID" value="RXN25963.1"/>
    <property type="molecule type" value="Genomic_DNA"/>
</dbReference>
<gene>
    <name evidence="1" type="ORF">ROHU_005782</name>
</gene>
<name>A0A498N1G2_LABRO</name>
<evidence type="ECO:0000313" key="2">
    <source>
        <dbReference type="Proteomes" id="UP000290572"/>
    </source>
</evidence>
<accession>A0A498N1G2</accession>
<reference evidence="1 2" key="1">
    <citation type="submission" date="2018-03" db="EMBL/GenBank/DDBJ databases">
        <title>Draft genome sequence of Rohu Carp (Labeo rohita).</title>
        <authorList>
            <person name="Das P."/>
            <person name="Kushwaha B."/>
            <person name="Joshi C.G."/>
            <person name="Kumar D."/>
            <person name="Nagpure N.S."/>
            <person name="Sahoo L."/>
            <person name="Das S.P."/>
            <person name="Bit A."/>
            <person name="Patnaik S."/>
            <person name="Meher P.K."/>
            <person name="Jayasankar P."/>
            <person name="Koringa P.G."/>
            <person name="Patel N.V."/>
            <person name="Hinsu A.T."/>
            <person name="Kumar R."/>
            <person name="Pandey M."/>
            <person name="Agarwal S."/>
            <person name="Srivastava S."/>
            <person name="Singh M."/>
            <person name="Iquebal M.A."/>
            <person name="Jaiswal S."/>
            <person name="Angadi U.B."/>
            <person name="Kumar N."/>
            <person name="Raza M."/>
            <person name="Shah T.M."/>
            <person name="Rai A."/>
            <person name="Jena J.K."/>
        </authorList>
    </citation>
    <scope>NUCLEOTIDE SEQUENCE [LARGE SCALE GENOMIC DNA]</scope>
    <source>
        <strain evidence="1">DASCIFA01</strain>
        <tissue evidence="1">Testis</tissue>
    </source>
</reference>
<organism evidence="1 2">
    <name type="scientific">Labeo rohita</name>
    <name type="common">Indian major carp</name>
    <name type="synonym">Cyprinus rohita</name>
    <dbReference type="NCBI Taxonomy" id="84645"/>
    <lineage>
        <taxon>Eukaryota</taxon>
        <taxon>Metazoa</taxon>
        <taxon>Chordata</taxon>
        <taxon>Craniata</taxon>
        <taxon>Vertebrata</taxon>
        <taxon>Euteleostomi</taxon>
        <taxon>Actinopterygii</taxon>
        <taxon>Neopterygii</taxon>
        <taxon>Teleostei</taxon>
        <taxon>Ostariophysi</taxon>
        <taxon>Cypriniformes</taxon>
        <taxon>Cyprinidae</taxon>
        <taxon>Labeoninae</taxon>
        <taxon>Labeonini</taxon>
        <taxon>Labeo</taxon>
    </lineage>
</organism>